<keyword evidence="1" id="KW-0472">Membrane</keyword>
<keyword evidence="1" id="KW-1133">Transmembrane helix</keyword>
<dbReference type="OrthoDB" id="3579673at2"/>
<reference evidence="2 3" key="1">
    <citation type="submission" date="2019-03" db="EMBL/GenBank/DDBJ databases">
        <title>Genomic Encyclopedia of Type Strains, Phase III (KMG-III): the genomes of soil and plant-associated and newly described type strains.</title>
        <authorList>
            <person name="Whitman W."/>
        </authorList>
    </citation>
    <scope>NUCLEOTIDE SEQUENCE [LARGE SCALE GENOMIC DNA]</scope>
    <source>
        <strain evidence="2 3">VKM Ac-2570</strain>
    </source>
</reference>
<feature type="transmembrane region" description="Helical" evidence="1">
    <location>
        <begin position="59"/>
        <end position="83"/>
    </location>
</feature>
<organism evidence="2 3">
    <name type="scientific">Kribbella kalugense</name>
    <dbReference type="NCBI Taxonomy" id="2512221"/>
    <lineage>
        <taxon>Bacteria</taxon>
        <taxon>Bacillati</taxon>
        <taxon>Actinomycetota</taxon>
        <taxon>Actinomycetes</taxon>
        <taxon>Propionibacteriales</taxon>
        <taxon>Kribbellaceae</taxon>
        <taxon>Kribbella</taxon>
    </lineage>
</organism>
<feature type="transmembrane region" description="Helical" evidence="1">
    <location>
        <begin position="330"/>
        <end position="348"/>
    </location>
</feature>
<feature type="transmembrane region" description="Helical" evidence="1">
    <location>
        <begin position="104"/>
        <end position="131"/>
    </location>
</feature>
<dbReference type="EMBL" id="SODF01000003">
    <property type="protein sequence ID" value="TDW15879.1"/>
    <property type="molecule type" value="Genomic_DNA"/>
</dbReference>
<feature type="transmembrane region" description="Helical" evidence="1">
    <location>
        <begin position="186"/>
        <end position="206"/>
    </location>
</feature>
<comment type="caution">
    <text evidence="2">The sequence shown here is derived from an EMBL/GenBank/DDBJ whole genome shotgun (WGS) entry which is preliminary data.</text>
</comment>
<dbReference type="RefSeq" id="WP_134123697.1">
    <property type="nucleotide sequence ID" value="NZ_SODF01000003.1"/>
</dbReference>
<sequence length="353" mass="38458">MIWLTWRQFRVQFLVVASVILAAAIVLALKGPGLADEYRQLTTQFIQNLAFQRLNPLLYVVGQVMLYAVPPVIGAFWGAPLIARELETGTHRLVWSQSISRSRWLATKVGVTGLTAIAITGLLSLAVTWWADPIDKAINAGQDSNTYLPRMFPPVFSARGLVPVGYAAFAFALGVAVGLLVRRTVVALAVTLAAVILVEILAPHFIRPHLLAPTEQYIVVTSDNIRGFGLSGDGPNPRVVMIEVASGAVGGWKLSDTTVNKAGKKVGLPNWVVDCAPRPPGGSDGATVSSRGAVSAKAAACYQRLADEGYRQHIKYFTADKFWPLQWREFGFFLLLALALTGFSFWRIRRDLS</sequence>
<accession>A0A4R7ZE88</accession>
<feature type="transmembrane region" description="Helical" evidence="1">
    <location>
        <begin position="160"/>
        <end position="181"/>
    </location>
</feature>
<keyword evidence="1" id="KW-0812">Transmembrane</keyword>
<name>A0A4R7ZE88_9ACTN</name>
<evidence type="ECO:0000256" key="1">
    <source>
        <dbReference type="SAM" id="Phobius"/>
    </source>
</evidence>
<keyword evidence="3" id="KW-1185">Reference proteome</keyword>
<protein>
    <submittedName>
        <fullName evidence="2">ABC-2 family transporter</fullName>
    </submittedName>
</protein>
<gene>
    <name evidence="2" type="ORF">EV650_7373</name>
</gene>
<evidence type="ECO:0000313" key="2">
    <source>
        <dbReference type="EMBL" id="TDW15879.1"/>
    </source>
</evidence>
<proteinExistence type="predicted"/>
<dbReference type="AlphaFoldDB" id="A0A4R7ZE88"/>
<dbReference type="Proteomes" id="UP000295447">
    <property type="component" value="Unassembled WGS sequence"/>
</dbReference>
<evidence type="ECO:0000313" key="3">
    <source>
        <dbReference type="Proteomes" id="UP000295447"/>
    </source>
</evidence>